<name>A0A5J5C5G3_9ASTE</name>
<feature type="coiled-coil region" evidence="1">
    <location>
        <begin position="262"/>
        <end position="334"/>
    </location>
</feature>
<feature type="domain" description="GH16" evidence="4">
    <location>
        <begin position="1"/>
        <end position="178"/>
    </location>
</feature>
<accession>A0A5J5C5G3</accession>
<keyword evidence="6" id="KW-1185">Reference proteome</keyword>
<dbReference type="SMART" id="SM00165">
    <property type="entry name" value="UBA"/>
    <property type="match status" value="1"/>
</dbReference>
<evidence type="ECO:0000256" key="1">
    <source>
        <dbReference type="SAM" id="Coils"/>
    </source>
</evidence>
<dbReference type="PROSITE" id="PS50030">
    <property type="entry name" value="UBA"/>
    <property type="match status" value="1"/>
</dbReference>
<dbReference type="SUPFAM" id="SSF46934">
    <property type="entry name" value="UBA-like"/>
    <property type="match status" value="1"/>
</dbReference>
<dbReference type="PROSITE" id="PS51762">
    <property type="entry name" value="GH16_2"/>
    <property type="match status" value="1"/>
</dbReference>
<evidence type="ECO:0008006" key="7">
    <source>
        <dbReference type="Google" id="ProtNLM"/>
    </source>
</evidence>
<dbReference type="InterPro" id="IPR013320">
    <property type="entry name" value="ConA-like_dom_sf"/>
</dbReference>
<keyword evidence="2" id="KW-0732">Signal</keyword>
<dbReference type="OrthoDB" id="10254930at2759"/>
<feature type="chain" id="PRO_5023854750" description="UBA domain-containing protein" evidence="2">
    <location>
        <begin position="24"/>
        <end position="352"/>
    </location>
</feature>
<keyword evidence="1" id="KW-0175">Coiled coil</keyword>
<protein>
    <recommendedName>
        <fullName evidence="7">UBA domain-containing protein</fullName>
    </recommendedName>
</protein>
<dbReference type="Pfam" id="PF22562">
    <property type="entry name" value="UBA_7"/>
    <property type="match status" value="1"/>
</dbReference>
<dbReference type="Gene3D" id="2.60.120.200">
    <property type="match status" value="2"/>
</dbReference>
<feature type="signal peptide" evidence="2">
    <location>
        <begin position="1"/>
        <end position="23"/>
    </location>
</feature>
<dbReference type="GO" id="GO:0005975">
    <property type="term" value="P:carbohydrate metabolic process"/>
    <property type="evidence" value="ECO:0007669"/>
    <property type="project" value="InterPro"/>
</dbReference>
<gene>
    <name evidence="5" type="ORF">F0562_002299</name>
</gene>
<dbReference type="Gene3D" id="1.10.8.10">
    <property type="entry name" value="DNA helicase RuvA subunit, C-terminal domain"/>
    <property type="match status" value="1"/>
</dbReference>
<reference evidence="5 6" key="1">
    <citation type="submission" date="2019-09" db="EMBL/GenBank/DDBJ databases">
        <title>A chromosome-level genome assembly of the Chinese tupelo Nyssa sinensis.</title>
        <authorList>
            <person name="Yang X."/>
            <person name="Kang M."/>
            <person name="Yang Y."/>
            <person name="Xiong H."/>
            <person name="Wang M."/>
            <person name="Zhang Z."/>
            <person name="Wang Z."/>
            <person name="Wu H."/>
            <person name="Ma T."/>
            <person name="Liu J."/>
            <person name="Xi Z."/>
        </authorList>
    </citation>
    <scope>NUCLEOTIDE SEQUENCE [LARGE SCALE GENOMIC DNA]</scope>
    <source>
        <strain evidence="5">J267</strain>
        <tissue evidence="5">Leaf</tissue>
    </source>
</reference>
<dbReference type="PANTHER" id="PTHR46713">
    <property type="entry name" value="F13M7.16 PROTEIN"/>
    <property type="match status" value="1"/>
</dbReference>
<dbReference type="PANTHER" id="PTHR46713:SF4">
    <property type="entry name" value="UBIQUITIN-ASSOCIATED (UBA)_TS-N DOMAIN PROTEIN"/>
    <property type="match status" value="1"/>
</dbReference>
<dbReference type="CDD" id="cd14290">
    <property type="entry name" value="UBA_PUB_plant"/>
    <property type="match status" value="1"/>
</dbReference>
<evidence type="ECO:0000259" key="4">
    <source>
        <dbReference type="PROSITE" id="PS51762"/>
    </source>
</evidence>
<dbReference type="InterPro" id="IPR015940">
    <property type="entry name" value="UBA"/>
</dbReference>
<evidence type="ECO:0000256" key="2">
    <source>
        <dbReference type="SAM" id="SignalP"/>
    </source>
</evidence>
<dbReference type="InterPro" id="IPR000757">
    <property type="entry name" value="Beta-glucanase-like"/>
</dbReference>
<proteinExistence type="predicted"/>
<dbReference type="Proteomes" id="UP000325577">
    <property type="component" value="Linkage Group LG0"/>
</dbReference>
<sequence length="352" mass="40270">MDYSVLGFFAFFLQAVVLMGGKASDINSFDTNYYITWGNDHVLSQNQGREIQLSMDISSGAGFGSKLSYGSGFFHLRIKLPDKDSAGVVTPFYSMKSSLNFYACHTYSCSFLHWEVSNLRFYVDNIPIRVFKNNTNIGVSYPSQPMQIEASLWDGDSWATDGGQTKTNWSHAPFKAHFQESHMADLKVNKRLLDELEAMGFPLARSTRALHYSGNSSIEDAINWIIDHENDSDIDQMPLSTQVVVNIDIQSPETSNISGQVMLKAQQLRERAGRKKEEEEKELERAREKERIRAGKELLKTKTIGEDNERKRFLALQKAEKEEEKRARDKIRQKLQQDKVFLWTLSTSHIFL</sequence>
<dbReference type="EMBL" id="CM018031">
    <property type="protein sequence ID" value="KAA8550615.1"/>
    <property type="molecule type" value="Genomic_DNA"/>
</dbReference>
<dbReference type="SUPFAM" id="SSF49899">
    <property type="entry name" value="Concanavalin A-like lectins/glucanases"/>
    <property type="match status" value="1"/>
</dbReference>
<dbReference type="GO" id="GO:0004553">
    <property type="term" value="F:hydrolase activity, hydrolyzing O-glycosyl compounds"/>
    <property type="evidence" value="ECO:0007669"/>
    <property type="project" value="InterPro"/>
</dbReference>
<dbReference type="Pfam" id="PF00722">
    <property type="entry name" value="Glyco_hydro_16"/>
    <property type="match status" value="2"/>
</dbReference>
<feature type="domain" description="UBA" evidence="3">
    <location>
        <begin position="187"/>
        <end position="228"/>
    </location>
</feature>
<evidence type="ECO:0000313" key="5">
    <source>
        <dbReference type="EMBL" id="KAA8550615.1"/>
    </source>
</evidence>
<dbReference type="AlphaFoldDB" id="A0A5J5C5G3"/>
<evidence type="ECO:0000313" key="6">
    <source>
        <dbReference type="Proteomes" id="UP000325577"/>
    </source>
</evidence>
<dbReference type="InterPro" id="IPR009060">
    <property type="entry name" value="UBA-like_sf"/>
</dbReference>
<evidence type="ECO:0000259" key="3">
    <source>
        <dbReference type="PROSITE" id="PS50030"/>
    </source>
</evidence>
<organism evidence="5 6">
    <name type="scientific">Nyssa sinensis</name>
    <dbReference type="NCBI Taxonomy" id="561372"/>
    <lineage>
        <taxon>Eukaryota</taxon>
        <taxon>Viridiplantae</taxon>
        <taxon>Streptophyta</taxon>
        <taxon>Embryophyta</taxon>
        <taxon>Tracheophyta</taxon>
        <taxon>Spermatophyta</taxon>
        <taxon>Magnoliopsida</taxon>
        <taxon>eudicotyledons</taxon>
        <taxon>Gunneridae</taxon>
        <taxon>Pentapetalae</taxon>
        <taxon>asterids</taxon>
        <taxon>Cornales</taxon>
        <taxon>Nyssaceae</taxon>
        <taxon>Nyssa</taxon>
    </lineage>
</organism>